<evidence type="ECO:0000256" key="1">
    <source>
        <dbReference type="ARBA" id="ARBA00008601"/>
    </source>
</evidence>
<organism evidence="7 8">
    <name type="scientific">Brachionus calyciflorus</name>
    <dbReference type="NCBI Taxonomy" id="104777"/>
    <lineage>
        <taxon>Eukaryota</taxon>
        <taxon>Metazoa</taxon>
        <taxon>Spiralia</taxon>
        <taxon>Gnathifera</taxon>
        <taxon>Rotifera</taxon>
        <taxon>Eurotatoria</taxon>
        <taxon>Monogononta</taxon>
        <taxon>Pseudotrocha</taxon>
        <taxon>Ploima</taxon>
        <taxon>Brachionidae</taxon>
        <taxon>Brachionus</taxon>
    </lineage>
</organism>
<dbReference type="InterPro" id="IPR000387">
    <property type="entry name" value="Tyr_Pase_dom"/>
</dbReference>
<dbReference type="AlphaFoldDB" id="A0A814R3G9"/>
<dbReference type="GO" id="GO:0004725">
    <property type="term" value="F:protein tyrosine phosphatase activity"/>
    <property type="evidence" value="ECO:0007669"/>
    <property type="project" value="UniProtKB-EC"/>
</dbReference>
<dbReference type="EC" id="3.1.3.48" evidence="2"/>
<dbReference type="PANTHER" id="PTHR10159:SF519">
    <property type="entry name" value="DUAL SPECIFICITY PROTEIN PHOSPHATASE MPK3"/>
    <property type="match status" value="1"/>
</dbReference>
<feature type="domain" description="Tyrosine specific protein phosphatases" evidence="6">
    <location>
        <begin position="72"/>
        <end position="132"/>
    </location>
</feature>
<keyword evidence="8" id="KW-1185">Reference proteome</keyword>
<dbReference type="InterPro" id="IPR020422">
    <property type="entry name" value="TYR_PHOSPHATASE_DUAL_dom"/>
</dbReference>
<protein>
    <recommendedName>
        <fullName evidence="2">protein-tyrosine-phosphatase</fullName>
        <ecNumber evidence="2">3.1.3.48</ecNumber>
    </recommendedName>
</protein>
<comment type="similarity">
    <text evidence="1">Belongs to the protein-tyrosine phosphatase family. Non-receptor class dual specificity subfamily.</text>
</comment>
<proteinExistence type="inferred from homology"/>
<dbReference type="Gene3D" id="3.90.190.10">
    <property type="entry name" value="Protein tyrosine phosphatase superfamily"/>
    <property type="match status" value="1"/>
</dbReference>
<comment type="caution">
    <text evidence="7">The sequence shown here is derived from an EMBL/GenBank/DDBJ whole genome shotgun (WGS) entry which is preliminary data.</text>
</comment>
<dbReference type="PROSITE" id="PS00383">
    <property type="entry name" value="TYR_PHOSPHATASE_1"/>
    <property type="match status" value="1"/>
</dbReference>
<accession>A0A814R3G9</accession>
<dbReference type="GO" id="GO:0005737">
    <property type="term" value="C:cytoplasm"/>
    <property type="evidence" value="ECO:0007669"/>
    <property type="project" value="TreeGrafter"/>
</dbReference>
<dbReference type="PANTHER" id="PTHR10159">
    <property type="entry name" value="DUAL SPECIFICITY PROTEIN PHOSPHATASE"/>
    <property type="match status" value="1"/>
</dbReference>
<dbReference type="CDD" id="cd14498">
    <property type="entry name" value="DSP"/>
    <property type="match status" value="1"/>
</dbReference>
<dbReference type="InterPro" id="IPR029021">
    <property type="entry name" value="Prot-tyrosine_phosphatase-like"/>
</dbReference>
<dbReference type="PROSITE" id="PS50054">
    <property type="entry name" value="TYR_PHOSPHATASE_DUAL"/>
    <property type="match status" value="1"/>
</dbReference>
<evidence type="ECO:0000256" key="3">
    <source>
        <dbReference type="ARBA" id="ARBA00022801"/>
    </source>
</evidence>
<keyword evidence="4" id="KW-0904">Protein phosphatase</keyword>
<evidence type="ECO:0000256" key="4">
    <source>
        <dbReference type="ARBA" id="ARBA00022912"/>
    </source>
</evidence>
<sequence length="152" mass="18171">MKYFKDISVIIDPYLYIGGDFLNRNPEYLQCLGFTHILNVADSICPNECLIYSLRQYKHITAKDSLDYYIRHHFDEAFQVIDHARLTNGKILVHCKKGKSRSATIIIAYLMSRYNWSFSYAYWFVKSRRMNINPNDNFLRLLYEFDNELNRC</sequence>
<dbReference type="PROSITE" id="PS50056">
    <property type="entry name" value="TYR_PHOSPHATASE_2"/>
    <property type="match status" value="1"/>
</dbReference>
<dbReference type="Proteomes" id="UP000663879">
    <property type="component" value="Unassembled WGS sequence"/>
</dbReference>
<dbReference type="InterPro" id="IPR016130">
    <property type="entry name" value="Tyr_Pase_AS"/>
</dbReference>
<reference evidence="7" key="1">
    <citation type="submission" date="2021-02" db="EMBL/GenBank/DDBJ databases">
        <authorList>
            <person name="Nowell W R."/>
        </authorList>
    </citation>
    <scope>NUCLEOTIDE SEQUENCE</scope>
    <source>
        <strain evidence="7">Ploen Becks lab</strain>
    </source>
</reference>
<dbReference type="EMBL" id="CAJNOC010009409">
    <property type="protein sequence ID" value="CAF1128572.1"/>
    <property type="molecule type" value="Genomic_DNA"/>
</dbReference>
<gene>
    <name evidence="7" type="ORF">OXX778_LOCUS22369</name>
</gene>
<dbReference type="InterPro" id="IPR000340">
    <property type="entry name" value="Dual-sp_phosphatase_cat-dom"/>
</dbReference>
<dbReference type="OrthoDB" id="285418at2759"/>
<evidence type="ECO:0000313" key="7">
    <source>
        <dbReference type="EMBL" id="CAF1128572.1"/>
    </source>
</evidence>
<name>A0A814R3G9_9BILA</name>
<evidence type="ECO:0000259" key="5">
    <source>
        <dbReference type="PROSITE" id="PS50054"/>
    </source>
</evidence>
<dbReference type="GO" id="GO:0043409">
    <property type="term" value="P:negative regulation of MAPK cascade"/>
    <property type="evidence" value="ECO:0007669"/>
    <property type="project" value="TreeGrafter"/>
</dbReference>
<dbReference type="SMART" id="SM00195">
    <property type="entry name" value="DSPc"/>
    <property type="match status" value="1"/>
</dbReference>
<dbReference type="Pfam" id="PF00782">
    <property type="entry name" value="DSPc"/>
    <property type="match status" value="1"/>
</dbReference>
<evidence type="ECO:0000256" key="2">
    <source>
        <dbReference type="ARBA" id="ARBA00013064"/>
    </source>
</evidence>
<evidence type="ECO:0000313" key="8">
    <source>
        <dbReference type="Proteomes" id="UP000663879"/>
    </source>
</evidence>
<feature type="non-terminal residue" evidence="7">
    <location>
        <position position="152"/>
    </location>
</feature>
<dbReference type="SUPFAM" id="SSF52799">
    <property type="entry name" value="(Phosphotyrosine protein) phosphatases II"/>
    <property type="match status" value="1"/>
</dbReference>
<evidence type="ECO:0000259" key="6">
    <source>
        <dbReference type="PROSITE" id="PS50056"/>
    </source>
</evidence>
<feature type="domain" description="Tyrosine-protein phosphatase" evidence="5">
    <location>
        <begin position="6"/>
        <end position="151"/>
    </location>
</feature>
<keyword evidence="3" id="KW-0378">Hydrolase</keyword>